<dbReference type="AlphaFoldDB" id="A0A918HZ02"/>
<name>A0A918HZ02_9ACTN</name>
<keyword evidence="2" id="KW-1185">Reference proteome</keyword>
<gene>
    <name evidence="1" type="ORF">GCM10010274_40700</name>
</gene>
<proteinExistence type="predicted"/>
<reference evidence="1" key="1">
    <citation type="journal article" date="2014" name="Int. J. Syst. Evol. Microbiol.">
        <title>Complete genome sequence of Corynebacterium casei LMG S-19264T (=DSM 44701T), isolated from a smear-ripened cheese.</title>
        <authorList>
            <consortium name="US DOE Joint Genome Institute (JGI-PGF)"/>
            <person name="Walter F."/>
            <person name="Albersmeier A."/>
            <person name="Kalinowski J."/>
            <person name="Ruckert C."/>
        </authorList>
    </citation>
    <scope>NUCLEOTIDE SEQUENCE</scope>
    <source>
        <strain evidence="1">JCM 4391</strain>
    </source>
</reference>
<reference evidence="1" key="2">
    <citation type="submission" date="2020-09" db="EMBL/GenBank/DDBJ databases">
        <authorList>
            <person name="Sun Q."/>
            <person name="Ohkuma M."/>
        </authorList>
    </citation>
    <scope>NUCLEOTIDE SEQUENCE</scope>
    <source>
        <strain evidence="1">JCM 4391</strain>
    </source>
</reference>
<sequence length="220" mass="24647">MSTTCGPPAVLAWRDYDPEACRLPGMFLGELALPGPAEGESERLWHLGARRVRLPGVVDLAGTPDADRAAAAVGALCLVRDLTARAVLVEWDLRLDPAAGEGWRVLSHLQPPRRIEGPDGADDALRAWRRGHYLCKCLWRKGPGFVQIRDRRWGELRRFTADEPEYERAIETLAHGAPARSVPRAVLDDFRGEDLVLDVGPLAWWLPYRISRWLQESMTI</sequence>
<dbReference type="Proteomes" id="UP000636661">
    <property type="component" value="Unassembled WGS sequence"/>
</dbReference>
<evidence type="ECO:0000313" key="1">
    <source>
        <dbReference type="EMBL" id="GGU47936.1"/>
    </source>
</evidence>
<dbReference type="InterPro" id="IPR043863">
    <property type="entry name" value="DUF5825"/>
</dbReference>
<dbReference type="Pfam" id="PF19142">
    <property type="entry name" value="DUF5825"/>
    <property type="match status" value="1"/>
</dbReference>
<organism evidence="1 2">
    <name type="scientific">Streptomyces lavendofoliae</name>
    <dbReference type="NCBI Taxonomy" id="67314"/>
    <lineage>
        <taxon>Bacteria</taxon>
        <taxon>Bacillati</taxon>
        <taxon>Actinomycetota</taxon>
        <taxon>Actinomycetes</taxon>
        <taxon>Kitasatosporales</taxon>
        <taxon>Streptomycetaceae</taxon>
        <taxon>Streptomyces</taxon>
    </lineage>
</organism>
<dbReference type="RefSeq" id="WP_189552297.1">
    <property type="nucleotide sequence ID" value="NZ_BMTP01000010.1"/>
</dbReference>
<accession>A0A918HZ02</accession>
<evidence type="ECO:0000313" key="2">
    <source>
        <dbReference type="Proteomes" id="UP000636661"/>
    </source>
</evidence>
<dbReference type="EMBL" id="BMTP01000010">
    <property type="protein sequence ID" value="GGU47936.1"/>
    <property type="molecule type" value="Genomic_DNA"/>
</dbReference>
<comment type="caution">
    <text evidence="1">The sequence shown here is derived from an EMBL/GenBank/DDBJ whole genome shotgun (WGS) entry which is preliminary data.</text>
</comment>
<protein>
    <submittedName>
        <fullName evidence="1">Uncharacterized protein</fullName>
    </submittedName>
</protein>